<dbReference type="EMBL" id="CAJNOH010000175">
    <property type="protein sequence ID" value="CAF0927091.1"/>
    <property type="molecule type" value="Genomic_DNA"/>
</dbReference>
<evidence type="ECO:0000256" key="1">
    <source>
        <dbReference type="SAM" id="Coils"/>
    </source>
</evidence>
<reference evidence="3" key="1">
    <citation type="submission" date="2021-02" db="EMBL/GenBank/DDBJ databases">
        <authorList>
            <person name="Nowell W R."/>
        </authorList>
    </citation>
    <scope>NUCLEOTIDE SEQUENCE</scope>
</reference>
<feature type="compositionally biased region" description="Low complexity" evidence="2">
    <location>
        <begin position="102"/>
        <end position="111"/>
    </location>
</feature>
<dbReference type="AlphaFoldDB" id="A0A814BG38"/>
<keyword evidence="6" id="KW-1185">Reference proteome</keyword>
<comment type="caution">
    <text evidence="3">The sequence shown here is derived from an EMBL/GenBank/DDBJ whole genome shotgun (WGS) entry which is preliminary data.</text>
</comment>
<proteinExistence type="predicted"/>
<name>A0A814BG38_9BILA</name>
<evidence type="ECO:0000256" key="2">
    <source>
        <dbReference type="SAM" id="MobiDB-lite"/>
    </source>
</evidence>
<dbReference type="Proteomes" id="UP000663870">
    <property type="component" value="Unassembled WGS sequence"/>
</dbReference>
<gene>
    <name evidence="4" type="ORF">JXQ802_LOCUS13075</name>
    <name evidence="3" type="ORF">PYM288_LOCUS10850</name>
</gene>
<protein>
    <submittedName>
        <fullName evidence="3">Uncharacterized protein</fullName>
    </submittedName>
</protein>
<evidence type="ECO:0000313" key="6">
    <source>
        <dbReference type="Proteomes" id="UP000663870"/>
    </source>
</evidence>
<accession>A0A814BG38</accession>
<feature type="coiled-coil region" evidence="1">
    <location>
        <begin position="233"/>
        <end position="274"/>
    </location>
</feature>
<evidence type="ECO:0000313" key="5">
    <source>
        <dbReference type="Proteomes" id="UP000663854"/>
    </source>
</evidence>
<evidence type="ECO:0000313" key="4">
    <source>
        <dbReference type="EMBL" id="CAF0978980.1"/>
    </source>
</evidence>
<sequence length="301" mass="34866">MMERAIKNKFENDQWKTLIFDGTKPPVTDTLRKQLKRLKQPSNKINKSIKSPAPIVITFFFEKGNIRVKTHPRVQQKKKEKNHDENYDLNLLHDPPSPNNTSSSSSSSESSIENLMLKQIDHIKTMAIDEATSLPPTTDGLMNILSPVKNDNQLFNTLFPLSDNNRLINVLLPLNQNQQLSTVQSPLLDTFLNEKPSEDDDADSVDAYDVETSDVDSLPNELIELHKQNQNILAQHDKEIKSFRKKLNKMKRDLDKLIEKKQEKKDQLTNTFRERYRLWKKKQLNTKAHKKCTKRLAAARK</sequence>
<feature type="region of interest" description="Disordered" evidence="2">
    <location>
        <begin position="70"/>
        <end position="111"/>
    </location>
</feature>
<evidence type="ECO:0000313" key="3">
    <source>
        <dbReference type="EMBL" id="CAF0927091.1"/>
    </source>
</evidence>
<organism evidence="3 5">
    <name type="scientific">Rotaria sordida</name>
    <dbReference type="NCBI Taxonomy" id="392033"/>
    <lineage>
        <taxon>Eukaryota</taxon>
        <taxon>Metazoa</taxon>
        <taxon>Spiralia</taxon>
        <taxon>Gnathifera</taxon>
        <taxon>Rotifera</taxon>
        <taxon>Eurotatoria</taxon>
        <taxon>Bdelloidea</taxon>
        <taxon>Philodinida</taxon>
        <taxon>Philodinidae</taxon>
        <taxon>Rotaria</taxon>
    </lineage>
</organism>
<dbReference type="EMBL" id="CAJNOL010000276">
    <property type="protein sequence ID" value="CAF0978980.1"/>
    <property type="molecule type" value="Genomic_DNA"/>
</dbReference>
<keyword evidence="1" id="KW-0175">Coiled coil</keyword>
<dbReference type="Proteomes" id="UP000663854">
    <property type="component" value="Unassembled WGS sequence"/>
</dbReference>
<feature type="compositionally biased region" description="Basic residues" evidence="2">
    <location>
        <begin position="70"/>
        <end position="80"/>
    </location>
</feature>